<comment type="caution">
    <text evidence="2">The sequence shown here is derived from an EMBL/GenBank/DDBJ whole genome shotgun (WGS) entry which is preliminary data.</text>
</comment>
<evidence type="ECO:0000256" key="1">
    <source>
        <dbReference type="SAM" id="MobiDB-lite"/>
    </source>
</evidence>
<feature type="region of interest" description="Disordered" evidence="1">
    <location>
        <begin position="63"/>
        <end position="101"/>
    </location>
</feature>
<dbReference type="Proteomes" id="UP001148018">
    <property type="component" value="Unassembled WGS sequence"/>
</dbReference>
<dbReference type="AlphaFoldDB" id="A0A9Q0IET2"/>
<evidence type="ECO:0000313" key="3">
    <source>
        <dbReference type="Proteomes" id="UP001148018"/>
    </source>
</evidence>
<proteinExistence type="predicted"/>
<organism evidence="2 3">
    <name type="scientific">Muraenolepis orangiensis</name>
    <name type="common">Patagonian moray cod</name>
    <dbReference type="NCBI Taxonomy" id="630683"/>
    <lineage>
        <taxon>Eukaryota</taxon>
        <taxon>Metazoa</taxon>
        <taxon>Chordata</taxon>
        <taxon>Craniata</taxon>
        <taxon>Vertebrata</taxon>
        <taxon>Euteleostomi</taxon>
        <taxon>Actinopterygii</taxon>
        <taxon>Neopterygii</taxon>
        <taxon>Teleostei</taxon>
        <taxon>Neoteleostei</taxon>
        <taxon>Acanthomorphata</taxon>
        <taxon>Zeiogadaria</taxon>
        <taxon>Gadariae</taxon>
        <taxon>Gadiformes</taxon>
        <taxon>Muraenolepidoidei</taxon>
        <taxon>Muraenolepididae</taxon>
        <taxon>Muraenolepis</taxon>
    </lineage>
</organism>
<accession>A0A9Q0IET2</accession>
<protein>
    <submittedName>
        <fullName evidence="2">Uncharacterized protein</fullName>
    </submittedName>
</protein>
<name>A0A9Q0IET2_9TELE</name>
<feature type="compositionally biased region" description="Low complexity" evidence="1">
    <location>
        <begin position="63"/>
        <end position="77"/>
    </location>
</feature>
<keyword evidence="3" id="KW-1185">Reference proteome</keyword>
<feature type="compositionally biased region" description="Low complexity" evidence="1">
    <location>
        <begin position="25"/>
        <end position="47"/>
    </location>
</feature>
<feature type="compositionally biased region" description="Polar residues" evidence="1">
    <location>
        <begin position="14"/>
        <end position="24"/>
    </location>
</feature>
<feature type="region of interest" description="Disordered" evidence="1">
    <location>
        <begin position="1"/>
        <end position="47"/>
    </location>
</feature>
<sequence length="101" mass="10776">MASESSLIWVDGSLPQSKQSHRTYSSATATTTTTHHHNNNTATAAGSAGSSIAWWSSRLDRWSSSSSSTASCPRLSSIAPTHTAGRRRRTQAAGRMTPTRT</sequence>
<gene>
    <name evidence="2" type="ORF">NHX12_004652</name>
</gene>
<reference evidence="2" key="1">
    <citation type="submission" date="2022-07" db="EMBL/GenBank/DDBJ databases">
        <title>Chromosome-level genome of Muraenolepis orangiensis.</title>
        <authorList>
            <person name="Kim J."/>
        </authorList>
    </citation>
    <scope>NUCLEOTIDE SEQUENCE</scope>
    <source>
        <strain evidence="2">KU_S4_2022</strain>
        <tissue evidence="2">Muscle</tissue>
    </source>
</reference>
<evidence type="ECO:0000313" key="2">
    <source>
        <dbReference type="EMBL" id="KAJ3595348.1"/>
    </source>
</evidence>
<dbReference type="EMBL" id="JANIIK010000111">
    <property type="protein sequence ID" value="KAJ3595348.1"/>
    <property type="molecule type" value="Genomic_DNA"/>
</dbReference>